<accession>A0A0P6XSS9</accession>
<evidence type="ECO:0000313" key="1">
    <source>
        <dbReference type="EMBL" id="KPL83399.1"/>
    </source>
</evidence>
<protein>
    <submittedName>
        <fullName evidence="1">Uncharacterized protein</fullName>
    </submittedName>
</protein>
<keyword evidence="2" id="KW-1185">Reference proteome</keyword>
<dbReference type="Proteomes" id="UP000050544">
    <property type="component" value="Unassembled WGS sequence"/>
</dbReference>
<name>A0A0P6XSS9_9CHLR</name>
<dbReference type="AlphaFoldDB" id="A0A0P6XSS9"/>
<reference evidence="1 2" key="1">
    <citation type="submission" date="2015-07" db="EMBL/GenBank/DDBJ databases">
        <title>Whole genome sequence of Thermanaerothrix daxensis DSM 23592.</title>
        <authorList>
            <person name="Hemp J."/>
            <person name="Ward L.M."/>
            <person name="Pace L.A."/>
            <person name="Fischer W.W."/>
        </authorList>
    </citation>
    <scope>NUCLEOTIDE SEQUENCE [LARGE SCALE GENOMIC DNA]</scope>
    <source>
        <strain evidence="1 2">GNS-1</strain>
    </source>
</reference>
<proteinExistence type="predicted"/>
<evidence type="ECO:0000313" key="2">
    <source>
        <dbReference type="Proteomes" id="UP000050544"/>
    </source>
</evidence>
<dbReference type="EMBL" id="LGKO01000003">
    <property type="protein sequence ID" value="KPL83399.1"/>
    <property type="molecule type" value="Genomic_DNA"/>
</dbReference>
<comment type="caution">
    <text evidence="1">The sequence shown here is derived from an EMBL/GenBank/DDBJ whole genome shotgun (WGS) entry which is preliminary data.</text>
</comment>
<gene>
    <name evidence="1" type="ORF">SE15_06890</name>
</gene>
<organism evidence="1 2">
    <name type="scientific">Thermanaerothrix daxensis</name>
    <dbReference type="NCBI Taxonomy" id="869279"/>
    <lineage>
        <taxon>Bacteria</taxon>
        <taxon>Bacillati</taxon>
        <taxon>Chloroflexota</taxon>
        <taxon>Anaerolineae</taxon>
        <taxon>Anaerolineales</taxon>
        <taxon>Anaerolineaceae</taxon>
        <taxon>Thermanaerothrix</taxon>
    </lineage>
</organism>
<sequence length="319" mass="34481">MVDIQFVAQSGYSDYTKSGIIIKQGSSYYWDATEESGLPNGWTGTAVINVRDGKKAVAVSNRFAGANGLLTFSAFPQELAYTEWAVPLFASRLANGLSVTVSIQNVSGSTIGVGEIRMDCKSSISTPASFSISNSEQVTDGAAYYFNPVQDLNIPGNWSGACRVISPKNVVVIAQMRRPNITEGVAAYEAFRTDSRDTKVVIPLMSKRQPNGFSTVATIQNLDPLNEARVKLTYTPSPTYPGSQTPIVLRRTIPAGGNLIQNLRFSEVSEIPDGWYGTLVVEPDDGQPGRPIVGFVQLTNYQDPPIGDKLMAHDAFTLP</sequence>